<evidence type="ECO:0000259" key="1">
    <source>
        <dbReference type="Pfam" id="PF04480"/>
    </source>
</evidence>
<evidence type="ECO:0000313" key="2">
    <source>
        <dbReference type="EMBL" id="CAB5214544.1"/>
    </source>
</evidence>
<name>A0A6J7WHI5_9CAUD</name>
<proteinExistence type="predicted"/>
<reference evidence="2" key="1">
    <citation type="submission" date="2020-05" db="EMBL/GenBank/DDBJ databases">
        <authorList>
            <person name="Chiriac C."/>
            <person name="Salcher M."/>
            <person name="Ghai R."/>
            <person name="Kavagutti S V."/>
        </authorList>
    </citation>
    <scope>NUCLEOTIDE SEQUENCE</scope>
</reference>
<dbReference type="InterPro" id="IPR007569">
    <property type="entry name" value="DUF559"/>
</dbReference>
<dbReference type="EMBL" id="LR798243">
    <property type="protein sequence ID" value="CAB5214544.1"/>
    <property type="molecule type" value="Genomic_DNA"/>
</dbReference>
<gene>
    <name evidence="2" type="ORF">UFOVP190_157</name>
</gene>
<protein>
    <recommendedName>
        <fullName evidence="1">DUF559 domain-containing protein</fullName>
    </recommendedName>
</protein>
<feature type="domain" description="DUF559" evidence="1">
    <location>
        <begin position="225"/>
        <end position="279"/>
    </location>
</feature>
<accession>A0A6J7WHI5</accession>
<dbReference type="Gene3D" id="3.40.960.10">
    <property type="entry name" value="VSR Endonuclease"/>
    <property type="match status" value="1"/>
</dbReference>
<dbReference type="Pfam" id="PF04480">
    <property type="entry name" value="DUF559"/>
    <property type="match status" value="1"/>
</dbReference>
<sequence length="299" mass="35265">MVGAQRLEITLLVAYRINNYMTNKTSLLCSCIVCKKEKSSKGIFTHYMIAHTIEGKEKHKLKQKNAVQKATEYWNNEKDSNIQQYNKNPSMCQHCESTLPYEVRHNKFCSHSCAAIITNSTVDRSKFRTGPKKGFVPKNYAPYTKIKQCVICNKFHPKSGQTCSPECHHTLLSDKMIERIKSNKRSNYRRDKKSYLERSFEDWLVKNNISLRYEDEYTIKNHITKKWYFVDFYFPEINLIVELDGKQHEKPKHKEQDRIRDEYITTHLGIQIFRISHTEYQLGSKIDELKSRLVPPLGQ</sequence>
<organism evidence="2">
    <name type="scientific">uncultured Caudovirales phage</name>
    <dbReference type="NCBI Taxonomy" id="2100421"/>
    <lineage>
        <taxon>Viruses</taxon>
        <taxon>Duplodnaviria</taxon>
        <taxon>Heunggongvirae</taxon>
        <taxon>Uroviricota</taxon>
        <taxon>Caudoviricetes</taxon>
        <taxon>Peduoviridae</taxon>
        <taxon>Maltschvirus</taxon>
        <taxon>Maltschvirus maltsch</taxon>
    </lineage>
</organism>